<proteinExistence type="predicted"/>
<gene>
    <name evidence="3" type="ORF">PX653_05845</name>
</gene>
<dbReference type="InterPro" id="IPR036514">
    <property type="entry name" value="SGNH_hydro_sf"/>
</dbReference>
<evidence type="ECO:0000259" key="2">
    <source>
        <dbReference type="Pfam" id="PF13472"/>
    </source>
</evidence>
<dbReference type="EMBL" id="CP119083">
    <property type="protein sequence ID" value="WEF34294.1"/>
    <property type="molecule type" value="Genomic_DNA"/>
</dbReference>
<evidence type="ECO:0000256" key="1">
    <source>
        <dbReference type="SAM" id="SignalP"/>
    </source>
</evidence>
<feature type="signal peptide" evidence="1">
    <location>
        <begin position="1"/>
        <end position="25"/>
    </location>
</feature>
<organism evidence="3 4">
    <name type="scientific">Pseudoduganella chitinolytica</name>
    <dbReference type="NCBI Taxonomy" id="34070"/>
    <lineage>
        <taxon>Bacteria</taxon>
        <taxon>Pseudomonadati</taxon>
        <taxon>Pseudomonadota</taxon>
        <taxon>Betaproteobacteria</taxon>
        <taxon>Burkholderiales</taxon>
        <taxon>Oxalobacteraceae</taxon>
        <taxon>Telluria group</taxon>
        <taxon>Pseudoduganella</taxon>
    </lineage>
</organism>
<evidence type="ECO:0000313" key="3">
    <source>
        <dbReference type="EMBL" id="WEF34294.1"/>
    </source>
</evidence>
<feature type="chain" id="PRO_5047313171" evidence="1">
    <location>
        <begin position="26"/>
        <end position="404"/>
    </location>
</feature>
<dbReference type="RefSeq" id="WP_277416973.1">
    <property type="nucleotide sequence ID" value="NZ_CP119083.1"/>
</dbReference>
<feature type="domain" description="SGNH hydrolase-type esterase" evidence="2">
    <location>
        <begin position="234"/>
        <end position="388"/>
    </location>
</feature>
<keyword evidence="1" id="KW-0732">Signal</keyword>
<dbReference type="Pfam" id="PF13472">
    <property type="entry name" value="Lipase_GDSL_2"/>
    <property type="match status" value="1"/>
</dbReference>
<reference evidence="3 4" key="1">
    <citation type="submission" date="2023-02" db="EMBL/GenBank/DDBJ databases">
        <title>Gemone sequence of Telluria chitinolytica ACM 3522T.</title>
        <authorList>
            <person name="Frediansyah A."/>
            <person name="Miess H."/>
            <person name="Gross H."/>
        </authorList>
    </citation>
    <scope>NUCLEOTIDE SEQUENCE [LARGE SCALE GENOMIC DNA]</scope>
    <source>
        <strain evidence="3 4">ACM 3522</strain>
    </source>
</reference>
<evidence type="ECO:0000313" key="4">
    <source>
        <dbReference type="Proteomes" id="UP001216510"/>
    </source>
</evidence>
<dbReference type="Gene3D" id="3.40.50.1110">
    <property type="entry name" value="SGNH hydrolase"/>
    <property type="match status" value="1"/>
</dbReference>
<dbReference type="Gene3D" id="2.60.120.1360">
    <property type="match status" value="1"/>
</dbReference>
<accession>A0ABY8BIV1</accession>
<sequence>MSAGIHLPPLLAALLAAASLRVAHAAPDCPVPLPTEAAAGAGFAWQALPATAAVPAAAPYRIGVWGDSLTSARNFVDAALQGSGIERTAVLPSFIQAGLRVPGLALPLKAACASVGWHTAYAYRAKGDTPAFSPGLLSMESSSPGQTLALDFRFPRPDTRVRQLDILYDKGAPDDSLLLAVAVDGQEEQLIPLSRTATGVLRIAPRVPMAQLRLRLVSGHVRLHGFLPHYEGAPRAVLDILSVPGAQVRGWQHIDARLLPGAPAYDVLILQYGTNEGASPAFDPVAYAGSLRASLARMRQLQPHARCILVGPPDRGVTGARPADPMKYSAIHRRIASTQKQVGAQFGCAFWDWQGATGGAGTALRWARANPPLMQPDLTHLTAQGYEVSGRLFARSHRFNLPQH</sequence>
<name>A0ABY8BIV1_9BURK</name>
<dbReference type="SUPFAM" id="SSF52266">
    <property type="entry name" value="SGNH hydrolase"/>
    <property type="match status" value="1"/>
</dbReference>
<dbReference type="InterPro" id="IPR013830">
    <property type="entry name" value="SGNH_hydro"/>
</dbReference>
<keyword evidence="4" id="KW-1185">Reference proteome</keyword>
<dbReference type="Proteomes" id="UP001216510">
    <property type="component" value="Chromosome"/>
</dbReference>
<protein>
    <submittedName>
        <fullName evidence="3">GDSL-type esterase/lipase family protein</fullName>
    </submittedName>
</protein>